<evidence type="ECO:0000259" key="9">
    <source>
        <dbReference type="Pfam" id="PF17676"/>
    </source>
</evidence>
<dbReference type="Gene3D" id="3.50.30.60">
    <property type="entry name" value="LD-carboxypeptidase A C-terminal domain-like"/>
    <property type="match status" value="1"/>
</dbReference>
<dbReference type="EMBL" id="FNTV01000001">
    <property type="protein sequence ID" value="SEE69474.1"/>
    <property type="molecule type" value="Genomic_DNA"/>
</dbReference>
<evidence type="ECO:0000256" key="5">
    <source>
        <dbReference type="ARBA" id="ARBA00022825"/>
    </source>
</evidence>
<sequence length="305" mass="32516">MSASRLPGPLRPGDRVGLVSTSGAPTPENVDRAVDLLESWDLVPVPGEHILGTHPRAKYLAGTDQQRAADLQTAWCDDSLAGVFVVRGGYGTVRLLDHLDVDALRLARPKPLYGSSDVTGIHEFWADELQVPTWFTPMIATGSLLDDANATESLRRAVFEPTAGRSFTAETAVTLVPGRASGVTVGGNLSLLAMTMGAKGRNKTSNAGKIGLLEDVTEDIYKLDGLLHTLLRAGWFDGMAGLALGSWKDCGESADVRALCEELLVPLDIPLVWELGFGHDANAHSIPLGVQSTLFADDSPRLVLQ</sequence>
<dbReference type="Pfam" id="PF17676">
    <property type="entry name" value="Peptidase_S66C"/>
    <property type="match status" value="1"/>
</dbReference>
<reference evidence="10 11" key="1">
    <citation type="submission" date="2016-10" db="EMBL/GenBank/DDBJ databases">
        <authorList>
            <person name="de Groot N.N."/>
        </authorList>
    </citation>
    <scope>NUCLEOTIDE SEQUENCE [LARGE SCALE GENOMIC DNA]</scope>
    <source>
        <strain evidence="10 11">DSM 22274</strain>
    </source>
</reference>
<dbReference type="InterPro" id="IPR027461">
    <property type="entry name" value="Carboxypeptidase_A_C_sf"/>
</dbReference>
<evidence type="ECO:0000256" key="6">
    <source>
        <dbReference type="PIRSR" id="PIRSR028757-1"/>
    </source>
</evidence>
<evidence type="ECO:0000256" key="2">
    <source>
        <dbReference type="ARBA" id="ARBA00022645"/>
    </source>
</evidence>
<dbReference type="InterPro" id="IPR027478">
    <property type="entry name" value="LdcA_N"/>
</dbReference>
<feature type="domain" description="LD-carboxypeptidase C-terminal" evidence="9">
    <location>
        <begin position="181"/>
        <end position="294"/>
    </location>
</feature>
<evidence type="ECO:0000259" key="8">
    <source>
        <dbReference type="Pfam" id="PF02016"/>
    </source>
</evidence>
<evidence type="ECO:0000313" key="10">
    <source>
        <dbReference type="EMBL" id="SEE69474.1"/>
    </source>
</evidence>
<dbReference type="RefSeq" id="WP_074711645.1">
    <property type="nucleotide sequence ID" value="NZ_FNTV01000001.1"/>
</dbReference>
<dbReference type="GO" id="GO:0004180">
    <property type="term" value="F:carboxypeptidase activity"/>
    <property type="evidence" value="ECO:0007669"/>
    <property type="project" value="UniProtKB-KW"/>
</dbReference>
<comment type="similarity">
    <text evidence="1">Belongs to the peptidase S66 family.</text>
</comment>
<evidence type="ECO:0000256" key="3">
    <source>
        <dbReference type="ARBA" id="ARBA00022670"/>
    </source>
</evidence>
<feature type="active site" description="Charge relay system" evidence="6">
    <location>
        <position position="214"/>
    </location>
</feature>
<dbReference type="GO" id="GO:0008236">
    <property type="term" value="F:serine-type peptidase activity"/>
    <property type="evidence" value="ECO:0007669"/>
    <property type="project" value="UniProtKB-KW"/>
</dbReference>
<feature type="active site" description="Charge relay system" evidence="6">
    <location>
        <position position="279"/>
    </location>
</feature>
<evidence type="ECO:0000256" key="7">
    <source>
        <dbReference type="SAM" id="MobiDB-lite"/>
    </source>
</evidence>
<dbReference type="InterPro" id="IPR029062">
    <property type="entry name" value="Class_I_gatase-like"/>
</dbReference>
<dbReference type="InterPro" id="IPR040449">
    <property type="entry name" value="Peptidase_S66_N"/>
</dbReference>
<feature type="active site" description="Nucleophile" evidence="6">
    <location>
        <position position="116"/>
    </location>
</feature>
<evidence type="ECO:0000256" key="1">
    <source>
        <dbReference type="ARBA" id="ARBA00010233"/>
    </source>
</evidence>
<dbReference type="InterPro" id="IPR003507">
    <property type="entry name" value="S66_fam"/>
</dbReference>
<keyword evidence="4" id="KW-0378">Hydrolase</keyword>
<feature type="domain" description="LD-carboxypeptidase N-terminal" evidence="8">
    <location>
        <begin position="16"/>
        <end position="134"/>
    </location>
</feature>
<evidence type="ECO:0000256" key="4">
    <source>
        <dbReference type="ARBA" id="ARBA00022801"/>
    </source>
</evidence>
<feature type="region of interest" description="Disordered" evidence="7">
    <location>
        <begin position="1"/>
        <end position="27"/>
    </location>
</feature>
<dbReference type="CDD" id="cd07025">
    <property type="entry name" value="Peptidase_S66"/>
    <property type="match status" value="1"/>
</dbReference>
<dbReference type="PANTHER" id="PTHR30237:SF2">
    <property type="entry name" value="MUREIN TETRAPEPTIDE CARBOXYPEPTIDASE"/>
    <property type="match status" value="1"/>
</dbReference>
<organism evidence="10 11">
    <name type="scientific">Arthrobacter alpinus</name>
    <dbReference type="NCBI Taxonomy" id="656366"/>
    <lineage>
        <taxon>Bacteria</taxon>
        <taxon>Bacillati</taxon>
        <taxon>Actinomycetota</taxon>
        <taxon>Actinomycetes</taxon>
        <taxon>Micrococcales</taxon>
        <taxon>Micrococcaceae</taxon>
        <taxon>Arthrobacter</taxon>
    </lineage>
</organism>
<dbReference type="SUPFAM" id="SSF52317">
    <property type="entry name" value="Class I glutamine amidotransferase-like"/>
    <property type="match status" value="1"/>
</dbReference>
<protein>
    <submittedName>
        <fullName evidence="10">Muramoyltetrapeptide carboxypeptidase</fullName>
    </submittedName>
</protein>
<dbReference type="Proteomes" id="UP000182725">
    <property type="component" value="Unassembled WGS sequence"/>
</dbReference>
<keyword evidence="2 10" id="KW-0121">Carboxypeptidase</keyword>
<proteinExistence type="inferred from homology"/>
<dbReference type="Pfam" id="PF02016">
    <property type="entry name" value="Peptidase_S66"/>
    <property type="match status" value="1"/>
</dbReference>
<dbReference type="Gene3D" id="3.40.50.10740">
    <property type="entry name" value="Class I glutamine amidotransferase-like"/>
    <property type="match status" value="1"/>
</dbReference>
<keyword evidence="5" id="KW-0720">Serine protease</keyword>
<name>A0A1H5KXS3_9MICC</name>
<keyword evidence="3" id="KW-0645">Protease</keyword>
<dbReference type="InterPro" id="IPR040921">
    <property type="entry name" value="Peptidase_S66C"/>
</dbReference>
<dbReference type="PIRSF" id="PIRSF028757">
    <property type="entry name" value="LD-carboxypeptidase"/>
    <property type="match status" value="1"/>
</dbReference>
<dbReference type="PANTHER" id="PTHR30237">
    <property type="entry name" value="MURAMOYLTETRAPEPTIDE CARBOXYPEPTIDASE"/>
    <property type="match status" value="1"/>
</dbReference>
<evidence type="ECO:0000313" key="11">
    <source>
        <dbReference type="Proteomes" id="UP000182725"/>
    </source>
</evidence>
<dbReference type="AlphaFoldDB" id="A0A1H5KXS3"/>
<gene>
    <name evidence="10" type="ORF">SAMN04489740_2212</name>
</gene>
<accession>A0A1H5KXS3</accession>
<dbReference type="GO" id="GO:0006508">
    <property type="term" value="P:proteolysis"/>
    <property type="evidence" value="ECO:0007669"/>
    <property type="project" value="UniProtKB-KW"/>
</dbReference>
<dbReference type="SUPFAM" id="SSF141986">
    <property type="entry name" value="LD-carboxypeptidase A C-terminal domain-like"/>
    <property type="match status" value="1"/>
</dbReference>